<dbReference type="Pfam" id="PF03184">
    <property type="entry name" value="DDE_1"/>
    <property type="match status" value="1"/>
</dbReference>
<dbReference type="VEuPathDB" id="VectorBase:LOC119177321"/>
<evidence type="ECO:0000313" key="3">
    <source>
        <dbReference type="EMBL" id="KAH8018508.1"/>
    </source>
</evidence>
<dbReference type="PANTHER" id="PTHR13357">
    <property type="entry name" value="SH3 ADAPTER PROTEIN SPIN90 NCK INTERACTING PROTEIN WITH SH3 DOMAIN"/>
    <property type="match status" value="1"/>
</dbReference>
<dbReference type="GO" id="GO:0006897">
    <property type="term" value="P:endocytosis"/>
    <property type="evidence" value="ECO:0007669"/>
    <property type="project" value="TreeGrafter"/>
</dbReference>
<keyword evidence="4" id="KW-1185">Reference proteome</keyword>
<sequence>MELTNVRLVFFPPNCTFVLQPLDRGIIRSFKCAYRERLIPCLLLNLRHKRPTEVNLCVAFEMVAAAWVATSPSLIENCFKHTGFSTTVQASCTDCASASPDEDLDEGTLDGESGGGAVPLSLTNAWGELRAIDIPDKLTVDAFVHADDYVVVYEEVTNKAIIESVHEADDTEDQEEAHAEKPNPWVVLDVLDNLCSFFGTHDDDVAMDHFFQCEGRALKLLHGKSRHNDPARVLTHEVTGVPNSVLKMLAELFSDSTTAELFYLNDVAVLVDIVARQLSDLPPGDKRRLLYLSLVEHLLGSTQYEGHRQAELRRCFEGALTHDESSAEEKEIVRRIQMNWPQWFRTD</sequence>
<name>A0A9J6D8S6_RHIMP</name>
<feature type="domain" description="SPIN90/Ldb17 leucine-rich" evidence="2">
    <location>
        <begin position="226"/>
        <end position="307"/>
    </location>
</feature>
<dbReference type="GO" id="GO:0071933">
    <property type="term" value="F:Arp2/3 complex binding"/>
    <property type="evidence" value="ECO:0007669"/>
    <property type="project" value="TreeGrafter"/>
</dbReference>
<dbReference type="VEuPathDB" id="VectorBase:LOC119172740"/>
<dbReference type="InterPro" id="IPR030125">
    <property type="entry name" value="SPIN90/Ldb17"/>
</dbReference>
<comment type="caution">
    <text evidence="3">The sequence shown here is derived from an EMBL/GenBank/DDBJ whole genome shotgun (WGS) entry which is preliminary data.</text>
</comment>
<gene>
    <name evidence="3" type="ORF">HPB51_008207</name>
</gene>
<dbReference type="Proteomes" id="UP000821866">
    <property type="component" value="Chromosome 8"/>
</dbReference>
<dbReference type="AlphaFoldDB" id="A0A9J6D8S6"/>
<dbReference type="Pfam" id="PF09431">
    <property type="entry name" value="SPIN90_LRD"/>
    <property type="match status" value="1"/>
</dbReference>
<proteinExistence type="predicted"/>
<reference evidence="3" key="2">
    <citation type="submission" date="2021-09" db="EMBL/GenBank/DDBJ databases">
        <authorList>
            <person name="Jia N."/>
            <person name="Wang J."/>
            <person name="Shi W."/>
            <person name="Du L."/>
            <person name="Sun Y."/>
            <person name="Zhan W."/>
            <person name="Jiang J."/>
            <person name="Wang Q."/>
            <person name="Zhang B."/>
            <person name="Ji P."/>
            <person name="Sakyi L.B."/>
            <person name="Cui X."/>
            <person name="Yuan T."/>
            <person name="Jiang B."/>
            <person name="Yang W."/>
            <person name="Lam T.T.-Y."/>
            <person name="Chang Q."/>
            <person name="Ding S."/>
            <person name="Wang X."/>
            <person name="Zhu J."/>
            <person name="Ruan X."/>
            <person name="Zhao L."/>
            <person name="Wei J."/>
            <person name="Que T."/>
            <person name="Du C."/>
            <person name="Cheng J."/>
            <person name="Dai P."/>
            <person name="Han X."/>
            <person name="Huang E."/>
            <person name="Gao Y."/>
            <person name="Liu J."/>
            <person name="Shao H."/>
            <person name="Ye R."/>
            <person name="Li L."/>
            <person name="Wei W."/>
            <person name="Wang X."/>
            <person name="Wang C."/>
            <person name="Huo Q."/>
            <person name="Li W."/>
            <person name="Guo W."/>
            <person name="Chen H."/>
            <person name="Chen S."/>
            <person name="Zhou L."/>
            <person name="Zhou L."/>
            <person name="Ni X."/>
            <person name="Tian J."/>
            <person name="Zhou Y."/>
            <person name="Sheng Y."/>
            <person name="Liu T."/>
            <person name="Pan Y."/>
            <person name="Xia L."/>
            <person name="Li J."/>
            <person name="Zhao F."/>
            <person name="Cao W."/>
        </authorList>
    </citation>
    <scope>NUCLEOTIDE SEQUENCE</scope>
    <source>
        <strain evidence="3">Rmic-2018</strain>
        <tissue evidence="3">Larvae</tissue>
    </source>
</reference>
<dbReference type="EMBL" id="JABSTU010000010">
    <property type="protein sequence ID" value="KAH8018508.1"/>
    <property type="molecule type" value="Genomic_DNA"/>
</dbReference>
<feature type="domain" description="DDE-1" evidence="1">
    <location>
        <begin position="2"/>
        <end position="79"/>
    </location>
</feature>
<accession>A0A9J6D8S6</accession>
<organism evidence="3 4">
    <name type="scientific">Rhipicephalus microplus</name>
    <name type="common">Cattle tick</name>
    <name type="synonym">Boophilus microplus</name>
    <dbReference type="NCBI Taxonomy" id="6941"/>
    <lineage>
        <taxon>Eukaryota</taxon>
        <taxon>Metazoa</taxon>
        <taxon>Ecdysozoa</taxon>
        <taxon>Arthropoda</taxon>
        <taxon>Chelicerata</taxon>
        <taxon>Arachnida</taxon>
        <taxon>Acari</taxon>
        <taxon>Parasitiformes</taxon>
        <taxon>Ixodida</taxon>
        <taxon>Ixodoidea</taxon>
        <taxon>Ixodidae</taxon>
        <taxon>Rhipicephalinae</taxon>
        <taxon>Rhipicephalus</taxon>
        <taxon>Boophilus</taxon>
    </lineage>
</organism>
<protein>
    <submittedName>
        <fullName evidence="3">Uncharacterized protein</fullName>
    </submittedName>
</protein>
<reference evidence="3" key="1">
    <citation type="journal article" date="2020" name="Cell">
        <title>Large-Scale Comparative Analyses of Tick Genomes Elucidate Their Genetic Diversity and Vector Capacities.</title>
        <authorList>
            <consortium name="Tick Genome and Microbiome Consortium (TIGMIC)"/>
            <person name="Jia N."/>
            <person name="Wang J."/>
            <person name="Shi W."/>
            <person name="Du L."/>
            <person name="Sun Y."/>
            <person name="Zhan W."/>
            <person name="Jiang J.F."/>
            <person name="Wang Q."/>
            <person name="Zhang B."/>
            <person name="Ji P."/>
            <person name="Bell-Sakyi L."/>
            <person name="Cui X.M."/>
            <person name="Yuan T.T."/>
            <person name="Jiang B.G."/>
            <person name="Yang W.F."/>
            <person name="Lam T.T."/>
            <person name="Chang Q.C."/>
            <person name="Ding S.J."/>
            <person name="Wang X.J."/>
            <person name="Zhu J.G."/>
            <person name="Ruan X.D."/>
            <person name="Zhao L."/>
            <person name="Wei J.T."/>
            <person name="Ye R.Z."/>
            <person name="Que T.C."/>
            <person name="Du C.H."/>
            <person name="Zhou Y.H."/>
            <person name="Cheng J.X."/>
            <person name="Dai P.F."/>
            <person name="Guo W.B."/>
            <person name="Han X.H."/>
            <person name="Huang E.J."/>
            <person name="Li L.F."/>
            <person name="Wei W."/>
            <person name="Gao Y.C."/>
            <person name="Liu J.Z."/>
            <person name="Shao H.Z."/>
            <person name="Wang X."/>
            <person name="Wang C.C."/>
            <person name="Yang T.C."/>
            <person name="Huo Q.B."/>
            <person name="Li W."/>
            <person name="Chen H.Y."/>
            <person name="Chen S.E."/>
            <person name="Zhou L.G."/>
            <person name="Ni X.B."/>
            <person name="Tian J.H."/>
            <person name="Sheng Y."/>
            <person name="Liu T."/>
            <person name="Pan Y.S."/>
            <person name="Xia L.Y."/>
            <person name="Li J."/>
            <person name="Zhao F."/>
            <person name="Cao W.C."/>
        </authorList>
    </citation>
    <scope>NUCLEOTIDE SEQUENCE</scope>
    <source>
        <strain evidence="3">Rmic-2018</strain>
    </source>
</reference>
<evidence type="ECO:0000259" key="2">
    <source>
        <dbReference type="Pfam" id="PF09431"/>
    </source>
</evidence>
<dbReference type="GO" id="GO:0003676">
    <property type="term" value="F:nucleic acid binding"/>
    <property type="evidence" value="ECO:0007669"/>
    <property type="project" value="InterPro"/>
</dbReference>
<dbReference type="PANTHER" id="PTHR13357:SF1">
    <property type="entry name" value="NCK-INTERACTING PROTEIN WITH SH3 DOMAIN"/>
    <property type="match status" value="1"/>
</dbReference>
<evidence type="ECO:0000259" key="1">
    <source>
        <dbReference type="Pfam" id="PF03184"/>
    </source>
</evidence>
<evidence type="ECO:0000313" key="4">
    <source>
        <dbReference type="Proteomes" id="UP000821866"/>
    </source>
</evidence>
<dbReference type="InterPro" id="IPR004875">
    <property type="entry name" value="DDE_SF_endonuclease_dom"/>
</dbReference>
<dbReference type="InterPro" id="IPR018556">
    <property type="entry name" value="SPIN90/Ldb17_LRD"/>
</dbReference>